<proteinExistence type="predicted"/>
<gene>
    <name evidence="2" type="ORF">BO88DRAFT_146787</name>
</gene>
<accession>A0A319AXZ7</accession>
<organism evidence="2 3">
    <name type="scientific">Aspergillus vadensis (strain CBS 113365 / IMI 142717 / IBT 24658)</name>
    <dbReference type="NCBI Taxonomy" id="1448311"/>
    <lineage>
        <taxon>Eukaryota</taxon>
        <taxon>Fungi</taxon>
        <taxon>Dikarya</taxon>
        <taxon>Ascomycota</taxon>
        <taxon>Pezizomycotina</taxon>
        <taxon>Eurotiomycetes</taxon>
        <taxon>Eurotiomycetidae</taxon>
        <taxon>Eurotiales</taxon>
        <taxon>Aspergillaceae</taxon>
        <taxon>Aspergillus</taxon>
        <taxon>Aspergillus subgen. Circumdati</taxon>
    </lineage>
</organism>
<protein>
    <submittedName>
        <fullName evidence="2">Uncharacterized protein</fullName>
    </submittedName>
</protein>
<sequence>MLFHLWLSHPSSQVHACVLYVSACSTASDLPFPRLCQPLPLLILILYSSILFWYLGPASLDPSCLSNASVGSRGRDSVAGNRLWFIISASTFPLPWSVTSVHRPSRLVITVSHKNFVSNDAHLSRPVSLLRKGCWRLLHP</sequence>
<feature type="signal peptide" evidence="1">
    <location>
        <begin position="1"/>
        <end position="16"/>
    </location>
</feature>
<dbReference type="RefSeq" id="XP_025559060.1">
    <property type="nucleotide sequence ID" value="XM_025701496.1"/>
</dbReference>
<reference evidence="2" key="1">
    <citation type="submission" date="2016-12" db="EMBL/GenBank/DDBJ databases">
        <title>The genomes of Aspergillus section Nigri reveals drivers in fungal speciation.</title>
        <authorList>
            <consortium name="DOE Joint Genome Institute"/>
            <person name="Vesth T.C."/>
            <person name="Nybo J."/>
            <person name="Theobald S."/>
            <person name="Brandl J."/>
            <person name="Frisvad J.C."/>
            <person name="Nielsen K.F."/>
            <person name="Lyhne E.K."/>
            <person name="Kogle M.E."/>
            <person name="Kuo A."/>
            <person name="Riley R."/>
            <person name="Clum A."/>
            <person name="Nolan M."/>
            <person name="Lipzen A."/>
            <person name="Salamov A."/>
            <person name="Henrissat B."/>
            <person name="Wiebenga A."/>
            <person name="De Vries R.P."/>
            <person name="Grigoriev I.V."/>
            <person name="Mortensen U.H."/>
            <person name="Andersen M.R."/>
            <person name="Baker S.E."/>
        </authorList>
    </citation>
    <scope>NUCLEOTIDE SEQUENCE [LARGE SCALE GENOMIC DNA]</scope>
    <source>
        <strain evidence="2">CBS 113365</strain>
    </source>
</reference>
<feature type="chain" id="PRO_5016286877" evidence="1">
    <location>
        <begin position="17"/>
        <end position="140"/>
    </location>
</feature>
<name>A0A319AXZ7_ASPVC</name>
<dbReference type="GeneID" id="37206088"/>
<keyword evidence="3" id="KW-1185">Reference proteome</keyword>
<evidence type="ECO:0000256" key="1">
    <source>
        <dbReference type="SAM" id="SignalP"/>
    </source>
</evidence>
<dbReference type="EMBL" id="KZ821639">
    <property type="protein sequence ID" value="PYH65266.1"/>
    <property type="molecule type" value="Genomic_DNA"/>
</dbReference>
<dbReference type="Proteomes" id="UP000248405">
    <property type="component" value="Unassembled WGS sequence"/>
</dbReference>
<evidence type="ECO:0000313" key="3">
    <source>
        <dbReference type="Proteomes" id="UP000248405"/>
    </source>
</evidence>
<evidence type="ECO:0000313" key="2">
    <source>
        <dbReference type="EMBL" id="PYH65266.1"/>
    </source>
</evidence>
<keyword evidence="1" id="KW-0732">Signal</keyword>
<dbReference type="AlphaFoldDB" id="A0A319AXZ7"/>